<dbReference type="Gene3D" id="2.60.270.50">
    <property type="match status" value="1"/>
</dbReference>
<evidence type="ECO:0000256" key="2">
    <source>
        <dbReference type="SAM" id="SignalP"/>
    </source>
</evidence>
<keyword evidence="4" id="KW-1185">Reference proteome</keyword>
<dbReference type="Pfam" id="PF06355">
    <property type="entry name" value="Aegerolysin"/>
    <property type="match status" value="1"/>
</dbReference>
<reference evidence="3 4" key="1">
    <citation type="submission" date="2014-05" db="EMBL/GenBank/DDBJ databases">
        <title>Draft Genome Sequence of Kitasatospora cheerisanensis KCTC 2395.</title>
        <authorList>
            <person name="Nam D.H."/>
        </authorList>
    </citation>
    <scope>NUCLEOTIDE SEQUENCE [LARGE SCALE GENOMIC DNA]</scope>
    <source>
        <strain evidence="3 4">KCTC 2395</strain>
    </source>
</reference>
<evidence type="ECO:0008006" key="5">
    <source>
        <dbReference type="Google" id="ProtNLM"/>
    </source>
</evidence>
<dbReference type="GO" id="GO:0019836">
    <property type="term" value="P:symbiont-mediated hemolysis of host erythrocyte"/>
    <property type="evidence" value="ECO:0007669"/>
    <property type="project" value="InterPro"/>
</dbReference>
<comment type="caution">
    <text evidence="3">The sequence shown here is derived from an EMBL/GenBank/DDBJ whole genome shotgun (WGS) entry which is preliminary data.</text>
</comment>
<dbReference type="eggNOG" id="ENOG5033AWR">
    <property type="taxonomic scope" value="Bacteria"/>
</dbReference>
<feature type="signal peptide" evidence="2">
    <location>
        <begin position="1"/>
        <end position="27"/>
    </location>
</feature>
<dbReference type="RefSeq" id="WP_051653811.1">
    <property type="nucleotide sequence ID" value="NZ_KK853997.1"/>
</dbReference>
<dbReference type="PATRIC" id="fig|1348663.4.peg.7319"/>
<proteinExistence type="inferred from homology"/>
<protein>
    <recommendedName>
        <fullName evidence="5">Secreted protein</fullName>
    </recommendedName>
</protein>
<evidence type="ECO:0000313" key="4">
    <source>
        <dbReference type="Proteomes" id="UP000027178"/>
    </source>
</evidence>
<name>A0A066YRU6_9ACTN</name>
<gene>
    <name evidence="3" type="ORF">KCH_75680</name>
</gene>
<organism evidence="3 4">
    <name type="scientific">Kitasatospora cheerisanensis KCTC 2395</name>
    <dbReference type="NCBI Taxonomy" id="1348663"/>
    <lineage>
        <taxon>Bacteria</taxon>
        <taxon>Bacillati</taxon>
        <taxon>Actinomycetota</taxon>
        <taxon>Actinomycetes</taxon>
        <taxon>Kitasatosporales</taxon>
        <taxon>Streptomycetaceae</taxon>
        <taxon>Kitasatospora</taxon>
    </lineage>
</organism>
<sequence>MGTRIRLAGALTAAAALALTLTGTATAATADTAKAPAAEQAAAKPALASAARSTTVKLNNWTGCTLTRENWWLSHGIWTYEPPVRIYDGQQGSWASESNGFATGTEGYARFYADNCANALLNSRIIQVHWNNPYVGSNSYDSNGTDLKFYVPQPAGGGGNNATAEFSAWGR</sequence>
<dbReference type="OrthoDB" id="3872072at2"/>
<comment type="similarity">
    <text evidence="1">Belongs to the aegerolysin family.</text>
</comment>
<dbReference type="Proteomes" id="UP000027178">
    <property type="component" value="Unassembled WGS sequence"/>
</dbReference>
<evidence type="ECO:0000313" key="3">
    <source>
        <dbReference type="EMBL" id="KDN80650.1"/>
    </source>
</evidence>
<dbReference type="InterPro" id="IPR009413">
    <property type="entry name" value="Aegerolysin-typ"/>
</dbReference>
<dbReference type="EMBL" id="JNBY01000165">
    <property type="protein sequence ID" value="KDN80650.1"/>
    <property type="molecule type" value="Genomic_DNA"/>
</dbReference>
<dbReference type="AlphaFoldDB" id="A0A066YRU6"/>
<accession>A0A066YRU6</accession>
<feature type="chain" id="PRO_5001636172" description="Secreted protein" evidence="2">
    <location>
        <begin position="28"/>
        <end position="171"/>
    </location>
</feature>
<evidence type="ECO:0000256" key="1">
    <source>
        <dbReference type="ARBA" id="ARBA00010795"/>
    </source>
</evidence>
<keyword evidence="2" id="KW-0732">Signal</keyword>
<dbReference type="HOGENOM" id="CLU_1560907_0_0_11"/>